<organism evidence="1 2">
    <name type="scientific">Lonepinella koalarum</name>
    <dbReference type="NCBI Taxonomy" id="53417"/>
    <lineage>
        <taxon>Bacteria</taxon>
        <taxon>Pseudomonadati</taxon>
        <taxon>Pseudomonadota</taxon>
        <taxon>Gammaproteobacteria</taxon>
        <taxon>Pasteurellales</taxon>
        <taxon>Pasteurellaceae</taxon>
        <taxon>Lonepinella</taxon>
    </lineage>
</organism>
<dbReference type="EMBL" id="SMGJ01000009">
    <property type="protein sequence ID" value="TCK66966.1"/>
    <property type="molecule type" value="Genomic_DNA"/>
</dbReference>
<dbReference type="InterPro" id="IPR011204">
    <property type="entry name" value="Virulence_RhuM-like"/>
</dbReference>
<dbReference type="PANTHER" id="PTHR35810">
    <property type="entry name" value="CYTOPLASMIC PROTEIN-RELATED"/>
    <property type="match status" value="1"/>
</dbReference>
<name>A0A4R1KPL1_9PAST</name>
<dbReference type="AlphaFoldDB" id="A0A4R1KPL1"/>
<dbReference type="PIRSF" id="PIRSF015268">
    <property type="entry name" value="Virulence_RhuM"/>
    <property type="match status" value="1"/>
</dbReference>
<reference evidence="1 2" key="1">
    <citation type="submission" date="2019-03" db="EMBL/GenBank/DDBJ databases">
        <title>Genomic Encyclopedia of Type Strains, Phase IV (KMG-IV): sequencing the most valuable type-strain genomes for metagenomic binning, comparative biology and taxonomic classification.</title>
        <authorList>
            <person name="Goeker M."/>
        </authorList>
    </citation>
    <scope>NUCLEOTIDE SEQUENCE [LARGE SCALE GENOMIC DNA]</scope>
    <source>
        <strain evidence="1 2">DSM 10053</strain>
    </source>
</reference>
<proteinExistence type="predicted"/>
<protein>
    <recommendedName>
        <fullName evidence="3">Bro-N domain-containing protein</fullName>
    </recommendedName>
</protein>
<keyword evidence="2" id="KW-1185">Reference proteome</keyword>
<dbReference type="PANTHER" id="PTHR35810:SF1">
    <property type="entry name" value="CYTOPLASMIC PROTEIN"/>
    <property type="match status" value="1"/>
</dbReference>
<evidence type="ECO:0000313" key="2">
    <source>
        <dbReference type="Proteomes" id="UP000295496"/>
    </source>
</evidence>
<accession>A0A4R1KPL1</accession>
<sequence>MNDKNPIQIYQAIDGTTKIDVRFEQESVWLSLQQMADVFGRDKSVISRHLRNIYADEELSKEATVANFATVQTEGNRQITRQIEYYNLDAIISVGYRVNSKEGTKFRIWATERLKEYLIKGFTMDDERLKNLGGGNYWKELLDRIREIRSSEKVMYRQVLDLYATAMDYDAKSETSLQFFKIVQNKLHYAAHGNTASEVIYFRVDSDKPFAGLTHFKGSQPTQAEAMIAKNYLSEQELRVLNNIVSAYFDFAELNAIEERPMKMTDFVQELDRILTSANRKILTNSGSISHDQAIEKAKTEYRKYKARTLDDVEIAYLESINKLGKQTKKLSKK</sequence>
<evidence type="ECO:0000313" key="1">
    <source>
        <dbReference type="EMBL" id="TCK66966.1"/>
    </source>
</evidence>
<evidence type="ECO:0008006" key="3">
    <source>
        <dbReference type="Google" id="ProtNLM"/>
    </source>
</evidence>
<dbReference type="RefSeq" id="WP_391540619.1">
    <property type="nucleotide sequence ID" value="NZ_CP170642.1"/>
</dbReference>
<dbReference type="Pfam" id="PF13310">
    <property type="entry name" value="Virulence_RhuM"/>
    <property type="match status" value="1"/>
</dbReference>
<gene>
    <name evidence="1" type="ORF">EV692_2239</name>
</gene>
<comment type="caution">
    <text evidence="1">The sequence shown here is derived from an EMBL/GenBank/DDBJ whole genome shotgun (WGS) entry which is preliminary data.</text>
</comment>
<dbReference type="Proteomes" id="UP000295496">
    <property type="component" value="Unassembled WGS sequence"/>
</dbReference>